<dbReference type="PANTHER" id="PTHR46696:SF1">
    <property type="entry name" value="CYTOCHROME P450 YJIB-RELATED"/>
    <property type="match status" value="1"/>
</dbReference>
<accession>V6JM97</accession>
<dbReference type="HOGENOM" id="CLU_420294_0_0_11"/>
<dbReference type="EMBL" id="AWQX01000342">
    <property type="protein sequence ID" value="EST20838.1"/>
    <property type="molecule type" value="Genomic_DNA"/>
</dbReference>
<evidence type="ECO:0000256" key="5">
    <source>
        <dbReference type="RuleBase" id="RU000461"/>
    </source>
</evidence>
<comment type="caution">
    <text evidence="6">The sequence shown here is derived from an EMBL/GenBank/DDBJ whole genome shotgun (WGS) entry which is preliminary data.</text>
</comment>
<dbReference type="Pfam" id="PF16715">
    <property type="entry name" value="CDPS"/>
    <property type="match status" value="1"/>
</dbReference>
<comment type="similarity">
    <text evidence="2 5">Belongs to the cytochrome P450 family.</text>
</comment>
<dbReference type="InterPro" id="IPR038622">
    <property type="entry name" value="CDPS_sf"/>
</dbReference>
<dbReference type="Gene3D" id="1.10.630.10">
    <property type="entry name" value="Cytochrome P450"/>
    <property type="match status" value="1"/>
</dbReference>
<gene>
    <name evidence="6" type="ORF">M878_38520</name>
</gene>
<evidence type="ECO:0000256" key="2">
    <source>
        <dbReference type="ARBA" id="ARBA00010617"/>
    </source>
</evidence>
<keyword evidence="5" id="KW-0503">Monooxygenase</keyword>
<keyword evidence="5" id="KW-0349">Heme</keyword>
<dbReference type="GO" id="GO:0016705">
    <property type="term" value="F:oxidoreductase activity, acting on paired donors, with incorporation or reduction of molecular oxygen"/>
    <property type="evidence" value="ECO:0007669"/>
    <property type="project" value="InterPro"/>
</dbReference>
<reference evidence="6 7" key="1">
    <citation type="journal article" date="2014" name="Genome Announc.">
        <title>Draft Genome Sequence of Streptomyces roseochromogenes subsp. oscitans DS 12.976, Producer of the Aminocoumarin Antibiotic Clorobiocin.</title>
        <authorList>
            <person name="Ruckert C."/>
            <person name="Kalinowski J."/>
            <person name="Heide L."/>
            <person name="Apel A.K."/>
        </authorList>
    </citation>
    <scope>NUCLEOTIDE SEQUENCE [LARGE SCALE GENOMIC DNA]</scope>
    <source>
        <strain evidence="6 7">DS 12.976</strain>
    </source>
</reference>
<dbReference type="OrthoDB" id="4508142at2"/>
<keyword evidence="3" id="KW-0808">Transferase</keyword>
<organism evidence="6 7">
    <name type="scientific">Streptomyces roseochromogenus subsp. oscitans DS 12.976</name>
    <dbReference type="NCBI Taxonomy" id="1352936"/>
    <lineage>
        <taxon>Bacteria</taxon>
        <taxon>Bacillati</taxon>
        <taxon>Actinomycetota</taxon>
        <taxon>Actinomycetes</taxon>
        <taxon>Kitasatosporales</taxon>
        <taxon>Streptomycetaceae</taxon>
        <taxon>Streptomyces</taxon>
    </lineage>
</organism>
<dbReference type="GO" id="GO:0004497">
    <property type="term" value="F:monooxygenase activity"/>
    <property type="evidence" value="ECO:0007669"/>
    <property type="project" value="UniProtKB-KW"/>
</dbReference>
<keyword evidence="5" id="KW-0479">Metal-binding</keyword>
<proteinExistence type="inferred from homology"/>
<dbReference type="InterPro" id="IPR001128">
    <property type="entry name" value="Cyt_P450"/>
</dbReference>
<dbReference type="GO" id="GO:0005506">
    <property type="term" value="F:iron ion binding"/>
    <property type="evidence" value="ECO:0007669"/>
    <property type="project" value="InterPro"/>
</dbReference>
<evidence type="ECO:0000256" key="1">
    <source>
        <dbReference type="ARBA" id="ARBA00006034"/>
    </source>
</evidence>
<dbReference type="GO" id="GO:0016755">
    <property type="term" value="F:aminoacyltransferase activity"/>
    <property type="evidence" value="ECO:0007669"/>
    <property type="project" value="InterPro"/>
</dbReference>
<keyword evidence="7" id="KW-1185">Reference proteome</keyword>
<evidence type="ECO:0000313" key="6">
    <source>
        <dbReference type="EMBL" id="EST20838.1"/>
    </source>
</evidence>
<dbReference type="GO" id="GO:0020037">
    <property type="term" value="F:heme binding"/>
    <property type="evidence" value="ECO:0007669"/>
    <property type="project" value="InterPro"/>
</dbReference>
<dbReference type="AlphaFoldDB" id="V6JM97"/>
<name>V6JM97_STRRC</name>
<evidence type="ECO:0000313" key="7">
    <source>
        <dbReference type="Proteomes" id="UP000017984"/>
    </source>
</evidence>
<dbReference type="InterPro" id="IPR017972">
    <property type="entry name" value="Cyt_P450_CS"/>
</dbReference>
<keyword evidence="5" id="KW-0560">Oxidoreductase</keyword>
<protein>
    <recommendedName>
        <fullName evidence="4">Cyclodipeptide synthase</fullName>
    </recommendedName>
</protein>
<dbReference type="NCBIfam" id="TIGR04539">
    <property type="entry name" value="tRNA_cyclodipep"/>
    <property type="match status" value="1"/>
</dbReference>
<dbReference type="SUPFAM" id="SSF48264">
    <property type="entry name" value="Cytochrome P450"/>
    <property type="match status" value="1"/>
</dbReference>
<dbReference type="Gene3D" id="3.40.50.11710">
    <property type="entry name" value="Cyclodipeptide synthase"/>
    <property type="match status" value="1"/>
</dbReference>
<dbReference type="Pfam" id="PF00067">
    <property type="entry name" value="p450"/>
    <property type="match status" value="1"/>
</dbReference>
<dbReference type="RefSeq" id="WP_023552494.1">
    <property type="nucleotide sequence ID" value="NZ_CM002285.1"/>
</dbReference>
<dbReference type="Proteomes" id="UP000017984">
    <property type="component" value="Chromosome"/>
</dbReference>
<keyword evidence="5" id="KW-0408">Iron</keyword>
<sequence length="652" mass="71940">MAHSEPQVLEDHRVRVLPFGASSERILQRGDHALFGVSTGNSYFSRRNLANAMAWAVERFAAVDVVHADIALEAMLEALGYERVAARKSVAKQLRGVRRRIDGALEDIGAAAERVRARPLSAFLDHPSYREVRARTRAALRTDVELRSVRDAMAYQFLAKRLKPDDLPTPAQVEAALAYVDAELPFFVDTPRILGVASSVHCYHTVLALGRLLFGERRMALRPADNQGYAIVACRDSGKQIAMASTSTEAPAPVPPYAGVEWPLSRRGDVVPAECARLRAESPVARIRTLTGDDAWLVTSYELARQVLEDERFSLRETAAPDVPRQYALTIPPEVVNTMGNVNSAGLHQEVLRAFGPRSGPASAEWMAARAHELVDAMVEEGPPVDLRQRFAEPYSAALVCEVLGLPYEDGLRLMSGLDLGFVTSPVVYDGCTANWDKDYAFVLRHVRDDRAAQRGLIRRLCELRDDPERDGGDLTDEMLAATVTSLFGAGAMSTYVFLLHAVLTLIRHPEAMDRLRERPEAMPRAVEELLRCTLSIGDGLPRIARADVQVGEVLVRAGELVLVCVEGANFDPEQFPDAERFDLDRSPNAHLSFGAGSHFCPASTISRVHAAEALTVLLARLPRLRLALPVDQLVWRTGNIKRVPERLPVLW</sequence>
<evidence type="ECO:0000256" key="4">
    <source>
        <dbReference type="ARBA" id="ARBA00030771"/>
    </source>
</evidence>
<dbReference type="InterPro" id="IPR036396">
    <property type="entry name" value="Cyt_P450_sf"/>
</dbReference>
<comment type="similarity">
    <text evidence="1">Belongs to the CDPS family.</text>
</comment>
<dbReference type="STRING" id="1352936.M878_38520"/>
<dbReference type="InterPro" id="IPR030903">
    <property type="entry name" value="CDPS"/>
</dbReference>
<dbReference type="PATRIC" id="fig|1352936.5.peg.7977"/>
<dbReference type="PANTHER" id="PTHR46696">
    <property type="entry name" value="P450, PUTATIVE (EUROFUNG)-RELATED"/>
    <property type="match status" value="1"/>
</dbReference>
<dbReference type="PROSITE" id="PS00086">
    <property type="entry name" value="CYTOCHROME_P450"/>
    <property type="match status" value="1"/>
</dbReference>
<evidence type="ECO:0000256" key="3">
    <source>
        <dbReference type="ARBA" id="ARBA00022679"/>
    </source>
</evidence>